<protein>
    <submittedName>
        <fullName evidence="2">Uncharacterized protein</fullName>
    </submittedName>
</protein>
<keyword evidence="3" id="KW-1185">Reference proteome</keyword>
<organism evidence="2 3">
    <name type="scientific">Curvularia kusanoi</name>
    <name type="common">Cochliobolus kusanoi</name>
    <dbReference type="NCBI Taxonomy" id="90978"/>
    <lineage>
        <taxon>Eukaryota</taxon>
        <taxon>Fungi</taxon>
        <taxon>Dikarya</taxon>
        <taxon>Ascomycota</taxon>
        <taxon>Pezizomycotina</taxon>
        <taxon>Dothideomycetes</taxon>
        <taxon>Pleosporomycetidae</taxon>
        <taxon>Pleosporales</taxon>
        <taxon>Pleosporineae</taxon>
        <taxon>Pleosporaceae</taxon>
        <taxon>Curvularia</taxon>
    </lineage>
</organism>
<dbReference type="OrthoDB" id="10450146at2759"/>
<sequence>MLSAKDSTVDPTTDNDDWMDIDDPEMEATMGTHAETDLGRKQSLVLAAVGLSQADSGQRKLYRSDLSSRRNLFTCLPREIRDMIYEYMTYPPRKNNYSFGINLEEGHSARSLAQTCRQAKAEWDEECARRFCKFLKYTEASYLSETNYRLSFPQELACKDDMKGLRSLKAIIHSPFPDIQRVRLPRSFHRLALLPLDELVIHYTGSYEIPGLTEARRLFGNYCYCFEYEQLEHNPNLRIKHFTLSWNRQNKKHDITLNGRTFEVTHWGKEAASMDIEPGPTRRKTVWGSVTFGQSHNMEMGCIRWTLGSGHNGAVNASQELMYHVSLADTQMLQEALTVEGPWGQKPLIMSYETEIEYKVGEDE</sequence>
<proteinExistence type="predicted"/>
<gene>
    <name evidence="2" type="ORF">E8E13_001016</name>
</gene>
<dbReference type="EMBL" id="SWKU01000061">
    <property type="protein sequence ID" value="KAF2993072.1"/>
    <property type="molecule type" value="Genomic_DNA"/>
</dbReference>
<reference evidence="2" key="1">
    <citation type="submission" date="2019-04" db="EMBL/GenBank/DDBJ databases">
        <title>Sequencing of skin fungus with MAO and IRED activity.</title>
        <authorList>
            <person name="Marsaioli A.J."/>
            <person name="Bonatto J.M.C."/>
            <person name="Reis Junior O."/>
        </authorList>
    </citation>
    <scope>NUCLEOTIDE SEQUENCE</scope>
    <source>
        <strain evidence="2">30M1</strain>
    </source>
</reference>
<accession>A0A9P4W6H5</accession>
<evidence type="ECO:0000313" key="3">
    <source>
        <dbReference type="Proteomes" id="UP000801428"/>
    </source>
</evidence>
<comment type="caution">
    <text evidence="2">The sequence shown here is derived from an EMBL/GenBank/DDBJ whole genome shotgun (WGS) entry which is preliminary data.</text>
</comment>
<dbReference type="AlphaFoldDB" id="A0A9P4W6H5"/>
<feature type="region of interest" description="Disordered" evidence="1">
    <location>
        <begin position="1"/>
        <end position="21"/>
    </location>
</feature>
<name>A0A9P4W6H5_CURKU</name>
<dbReference type="Proteomes" id="UP000801428">
    <property type="component" value="Unassembled WGS sequence"/>
</dbReference>
<evidence type="ECO:0000313" key="2">
    <source>
        <dbReference type="EMBL" id="KAF2993072.1"/>
    </source>
</evidence>
<evidence type="ECO:0000256" key="1">
    <source>
        <dbReference type="SAM" id="MobiDB-lite"/>
    </source>
</evidence>